<reference evidence="3 4" key="1">
    <citation type="submission" date="2016-10" db="EMBL/GenBank/DDBJ databases">
        <authorList>
            <person name="de Groot N.N."/>
        </authorList>
    </citation>
    <scope>NUCLEOTIDE SEQUENCE [LARGE SCALE GENOMIC DNA]</scope>
    <source>
        <strain evidence="3 4">ATCC 43154</strain>
    </source>
</reference>
<sequence>MKTRWLRSLSALLLGLPLAAPLQATEILLNGGFETGDFTGWNVGPNPGAGGCDQPWTVAASGSECQPLGAPVGGFGAYTSLDGSGPLTRTISQSFVLAGLSAATLAWSEAAQVDNFGSLPREFSIDLRDAGNVLIANLYNEAFAAGASTGFGLTAHSLDLSALLAAHVGENLNIAFSTIVPENFAGPAGFLLDAVSLDVTAAVPEPASLPLLAIGAAAAACAARRPRSS</sequence>
<dbReference type="NCBIfam" id="TIGR02595">
    <property type="entry name" value="PEP_CTERM"/>
    <property type="match status" value="1"/>
</dbReference>
<gene>
    <name evidence="3" type="ORF">SAMN02982985_00317</name>
</gene>
<dbReference type="EMBL" id="FOTW01000004">
    <property type="protein sequence ID" value="SFL47141.1"/>
    <property type="molecule type" value="Genomic_DNA"/>
</dbReference>
<keyword evidence="1" id="KW-0732">Signal</keyword>
<evidence type="ECO:0000313" key="3">
    <source>
        <dbReference type="EMBL" id="SFL47141.1"/>
    </source>
</evidence>
<dbReference type="InterPro" id="IPR013424">
    <property type="entry name" value="Ice-binding_C"/>
</dbReference>
<protein>
    <submittedName>
        <fullName evidence="3">PEP-CTERM protein-sorting domain-containing protein</fullName>
    </submittedName>
</protein>
<name>A0A1I4HZW8_9BURK</name>
<proteinExistence type="predicted"/>
<evidence type="ECO:0000259" key="2">
    <source>
        <dbReference type="Pfam" id="PF07589"/>
    </source>
</evidence>
<feature type="signal peptide" evidence="1">
    <location>
        <begin position="1"/>
        <end position="24"/>
    </location>
</feature>
<feature type="chain" id="PRO_5011785091" evidence="1">
    <location>
        <begin position="25"/>
        <end position="229"/>
    </location>
</feature>
<evidence type="ECO:0000313" key="4">
    <source>
        <dbReference type="Proteomes" id="UP000199470"/>
    </source>
</evidence>
<dbReference type="Gene3D" id="2.60.120.260">
    <property type="entry name" value="Galactose-binding domain-like"/>
    <property type="match status" value="1"/>
</dbReference>
<keyword evidence="4" id="KW-1185">Reference proteome</keyword>
<dbReference type="RefSeq" id="WP_174900379.1">
    <property type="nucleotide sequence ID" value="NZ_FOTW01000004.1"/>
</dbReference>
<dbReference type="Pfam" id="PF07589">
    <property type="entry name" value="PEP-CTERM"/>
    <property type="match status" value="1"/>
</dbReference>
<dbReference type="AlphaFoldDB" id="A0A1I4HZW8"/>
<evidence type="ECO:0000256" key="1">
    <source>
        <dbReference type="SAM" id="SignalP"/>
    </source>
</evidence>
<feature type="domain" description="Ice-binding protein C-terminal" evidence="2">
    <location>
        <begin position="202"/>
        <end position="225"/>
    </location>
</feature>
<dbReference type="STRING" id="758825.SAMN02982985_00317"/>
<organism evidence="3 4">
    <name type="scientific">Rugamonas rubra</name>
    <dbReference type="NCBI Taxonomy" id="758825"/>
    <lineage>
        <taxon>Bacteria</taxon>
        <taxon>Pseudomonadati</taxon>
        <taxon>Pseudomonadota</taxon>
        <taxon>Betaproteobacteria</taxon>
        <taxon>Burkholderiales</taxon>
        <taxon>Oxalobacteraceae</taxon>
        <taxon>Telluria group</taxon>
        <taxon>Rugamonas</taxon>
    </lineage>
</organism>
<accession>A0A1I4HZW8</accession>
<dbReference type="Proteomes" id="UP000199470">
    <property type="component" value="Unassembled WGS sequence"/>
</dbReference>